<evidence type="ECO:0000313" key="13">
    <source>
        <dbReference type="Proteomes" id="UP000030671"/>
    </source>
</evidence>
<comment type="subcellular location">
    <subcellularLocation>
        <location evidence="1">Endoplasmic reticulum membrane</location>
        <topology evidence="1">Single-pass membrane protein</topology>
    </subcellularLocation>
</comment>
<keyword evidence="9 11" id="KW-0472">Membrane</keyword>
<keyword evidence="13" id="KW-1185">Reference proteome</keyword>
<dbReference type="PANTHER" id="PTHR11711">
    <property type="entry name" value="ADP RIBOSYLATION FACTOR-RELATED"/>
    <property type="match status" value="1"/>
</dbReference>
<evidence type="ECO:0000256" key="3">
    <source>
        <dbReference type="ARBA" id="ARBA00020256"/>
    </source>
</evidence>
<keyword evidence="8" id="KW-0342">GTP-binding</keyword>
<dbReference type="KEGG" id="hir:HETIRDRAFT_309034"/>
<dbReference type="InterPro" id="IPR019009">
    <property type="entry name" value="SRP_receptor_beta_su"/>
</dbReference>
<dbReference type="STRING" id="747525.W4KJE9"/>
<dbReference type="eggNOG" id="KOG0090">
    <property type="taxonomic scope" value="Eukaryota"/>
</dbReference>
<evidence type="ECO:0000313" key="12">
    <source>
        <dbReference type="EMBL" id="ETW85977.1"/>
    </source>
</evidence>
<gene>
    <name evidence="12" type="ORF">HETIRDRAFT_309034</name>
</gene>
<dbReference type="GO" id="GO:0005525">
    <property type="term" value="F:GTP binding"/>
    <property type="evidence" value="ECO:0007669"/>
    <property type="project" value="UniProtKB-KW"/>
</dbReference>
<evidence type="ECO:0000256" key="8">
    <source>
        <dbReference type="ARBA" id="ARBA00023134"/>
    </source>
</evidence>
<feature type="transmembrane region" description="Helical" evidence="11">
    <location>
        <begin position="33"/>
        <end position="52"/>
    </location>
</feature>
<keyword evidence="5" id="KW-0547">Nucleotide-binding</keyword>
<evidence type="ECO:0000256" key="11">
    <source>
        <dbReference type="SAM" id="Phobius"/>
    </source>
</evidence>
<organism evidence="12 13">
    <name type="scientific">Heterobasidion irregulare (strain TC 32-1)</name>
    <dbReference type="NCBI Taxonomy" id="747525"/>
    <lineage>
        <taxon>Eukaryota</taxon>
        <taxon>Fungi</taxon>
        <taxon>Dikarya</taxon>
        <taxon>Basidiomycota</taxon>
        <taxon>Agaricomycotina</taxon>
        <taxon>Agaricomycetes</taxon>
        <taxon>Russulales</taxon>
        <taxon>Bondarzewiaceae</taxon>
        <taxon>Heterobasidion</taxon>
        <taxon>Heterobasidion annosum species complex</taxon>
    </lineage>
</organism>
<keyword evidence="7 11" id="KW-1133">Transmembrane helix</keyword>
<evidence type="ECO:0000256" key="4">
    <source>
        <dbReference type="ARBA" id="ARBA00022692"/>
    </source>
</evidence>
<dbReference type="SUPFAM" id="SSF52540">
    <property type="entry name" value="P-loop containing nucleoside triphosphate hydrolases"/>
    <property type="match status" value="1"/>
</dbReference>
<evidence type="ECO:0000256" key="1">
    <source>
        <dbReference type="ARBA" id="ARBA00004389"/>
    </source>
</evidence>
<dbReference type="InterPro" id="IPR024156">
    <property type="entry name" value="Small_GTPase_ARF"/>
</dbReference>
<dbReference type="RefSeq" id="XP_009542772.1">
    <property type="nucleotide sequence ID" value="XM_009544477.1"/>
</dbReference>
<reference evidence="12 13" key="1">
    <citation type="journal article" date="2012" name="New Phytol.">
        <title>Insight into trade-off between wood decay and parasitism from the genome of a fungal forest pathogen.</title>
        <authorList>
            <person name="Olson A."/>
            <person name="Aerts A."/>
            <person name="Asiegbu F."/>
            <person name="Belbahri L."/>
            <person name="Bouzid O."/>
            <person name="Broberg A."/>
            <person name="Canback B."/>
            <person name="Coutinho P.M."/>
            <person name="Cullen D."/>
            <person name="Dalman K."/>
            <person name="Deflorio G."/>
            <person name="van Diepen L.T."/>
            <person name="Dunand C."/>
            <person name="Duplessis S."/>
            <person name="Durling M."/>
            <person name="Gonthier P."/>
            <person name="Grimwood J."/>
            <person name="Fossdal C.G."/>
            <person name="Hansson D."/>
            <person name="Henrissat B."/>
            <person name="Hietala A."/>
            <person name="Himmelstrand K."/>
            <person name="Hoffmeister D."/>
            <person name="Hogberg N."/>
            <person name="James T.Y."/>
            <person name="Karlsson M."/>
            <person name="Kohler A."/>
            <person name="Kues U."/>
            <person name="Lee Y.H."/>
            <person name="Lin Y.C."/>
            <person name="Lind M."/>
            <person name="Lindquist E."/>
            <person name="Lombard V."/>
            <person name="Lucas S."/>
            <person name="Lunden K."/>
            <person name="Morin E."/>
            <person name="Murat C."/>
            <person name="Park J."/>
            <person name="Raffaello T."/>
            <person name="Rouze P."/>
            <person name="Salamov A."/>
            <person name="Schmutz J."/>
            <person name="Solheim H."/>
            <person name="Stahlberg J."/>
            <person name="Velez H."/>
            <person name="de Vries R.P."/>
            <person name="Wiebenga A."/>
            <person name="Woodward S."/>
            <person name="Yakovlev I."/>
            <person name="Garbelotto M."/>
            <person name="Martin F."/>
            <person name="Grigoriev I.V."/>
            <person name="Stenlid J."/>
        </authorList>
    </citation>
    <scope>NUCLEOTIDE SEQUENCE [LARGE SCALE GENOMIC DNA]</scope>
    <source>
        <strain evidence="12 13">TC 32-1</strain>
    </source>
</reference>
<dbReference type="HOGENOM" id="CLU_073388_0_0_1"/>
<name>W4KJE9_HETIT</name>
<dbReference type="InParanoid" id="W4KJE9"/>
<sequence>MDHSAHEGQSLNPELIPEIASVATPFQFSPQTLLGVSLSVAVLLVGILVFFARRKSRSKGNAILLVGPPDAGKTAILSTLVYKQTLPTHASLQSNTSIVTLADKKALSVVDIPGHPRIRDQFTEYLADAKAVVFVVDASTISRNGPAVAEHLHRVLHTLVSIPPSQTPPSLLLLAHKSDLLKTSNTSASGSPDQLAVNRVRTVLERELEKRRASQMGGVGIEGLGEEGVDASELGGLECSGASGGAFKFAEWEGGEVEFIGTSVSIGRALMSESEKSDSNGLSGLLQWLESLP</sequence>
<proteinExistence type="inferred from homology"/>
<accession>W4KJE9</accession>
<dbReference type="Pfam" id="PF09439">
    <property type="entry name" value="SRPRB"/>
    <property type="match status" value="1"/>
</dbReference>
<dbReference type="OrthoDB" id="41266at2759"/>
<evidence type="ECO:0000256" key="5">
    <source>
        <dbReference type="ARBA" id="ARBA00022741"/>
    </source>
</evidence>
<dbReference type="GO" id="GO:0005789">
    <property type="term" value="C:endoplasmic reticulum membrane"/>
    <property type="evidence" value="ECO:0007669"/>
    <property type="project" value="UniProtKB-SubCell"/>
</dbReference>
<evidence type="ECO:0000256" key="6">
    <source>
        <dbReference type="ARBA" id="ARBA00022824"/>
    </source>
</evidence>
<comment type="similarity">
    <text evidence="2">Belongs to the SRP receptor beta subunit family.</text>
</comment>
<keyword evidence="6" id="KW-0256">Endoplasmic reticulum</keyword>
<dbReference type="AlphaFoldDB" id="W4KJE9"/>
<keyword evidence="4 11" id="KW-0812">Transmembrane</keyword>
<evidence type="ECO:0000256" key="7">
    <source>
        <dbReference type="ARBA" id="ARBA00022989"/>
    </source>
</evidence>
<keyword evidence="10" id="KW-0675">Receptor</keyword>
<dbReference type="Gene3D" id="3.40.50.300">
    <property type="entry name" value="P-loop containing nucleotide triphosphate hydrolases"/>
    <property type="match status" value="1"/>
</dbReference>
<dbReference type="EMBL" id="KI925455">
    <property type="protein sequence ID" value="ETW85977.1"/>
    <property type="molecule type" value="Genomic_DNA"/>
</dbReference>
<evidence type="ECO:0000256" key="2">
    <source>
        <dbReference type="ARBA" id="ARBA00005619"/>
    </source>
</evidence>
<dbReference type="InterPro" id="IPR027417">
    <property type="entry name" value="P-loop_NTPase"/>
</dbReference>
<evidence type="ECO:0000256" key="9">
    <source>
        <dbReference type="ARBA" id="ARBA00023136"/>
    </source>
</evidence>
<dbReference type="GeneID" id="20669636"/>
<protein>
    <recommendedName>
        <fullName evidence="3">Signal recognition particle receptor subunit beta</fullName>
    </recommendedName>
</protein>
<evidence type="ECO:0000256" key="10">
    <source>
        <dbReference type="ARBA" id="ARBA00023170"/>
    </source>
</evidence>
<dbReference type="Proteomes" id="UP000030671">
    <property type="component" value="Unassembled WGS sequence"/>
</dbReference>